<feature type="region of interest" description="Disordered" evidence="1">
    <location>
        <begin position="199"/>
        <end position="228"/>
    </location>
</feature>
<keyword evidence="3" id="KW-1185">Reference proteome</keyword>
<reference evidence="2 3" key="1">
    <citation type="submission" date="2019-03" db="EMBL/GenBank/DDBJ databases">
        <title>Deep-cultivation of Planctomycetes and their phenomic and genomic characterization uncovers novel biology.</title>
        <authorList>
            <person name="Wiegand S."/>
            <person name="Jogler M."/>
            <person name="Boedeker C."/>
            <person name="Pinto D."/>
            <person name="Vollmers J."/>
            <person name="Rivas-Marin E."/>
            <person name="Kohn T."/>
            <person name="Peeters S.H."/>
            <person name="Heuer A."/>
            <person name="Rast P."/>
            <person name="Oberbeckmann S."/>
            <person name="Bunk B."/>
            <person name="Jeske O."/>
            <person name="Meyerdierks A."/>
            <person name="Storesund J.E."/>
            <person name="Kallscheuer N."/>
            <person name="Luecker S."/>
            <person name="Lage O.M."/>
            <person name="Pohl T."/>
            <person name="Merkel B.J."/>
            <person name="Hornburger P."/>
            <person name="Mueller R.-W."/>
            <person name="Bruemmer F."/>
            <person name="Labrenz M."/>
            <person name="Spormann A.M."/>
            <person name="Op den Camp H."/>
            <person name="Overmann J."/>
            <person name="Amann R."/>
            <person name="Jetten M.S.M."/>
            <person name="Mascher T."/>
            <person name="Medema M.H."/>
            <person name="Devos D.P."/>
            <person name="Kaster A.-K."/>
            <person name="Ovreas L."/>
            <person name="Rohde M."/>
            <person name="Galperin M.Y."/>
            <person name="Jogler C."/>
        </authorList>
    </citation>
    <scope>NUCLEOTIDE SEQUENCE [LARGE SCALE GENOMIC DNA]</scope>
    <source>
        <strain evidence="2 3">V202</strain>
    </source>
</reference>
<feature type="region of interest" description="Disordered" evidence="1">
    <location>
        <begin position="42"/>
        <end position="100"/>
    </location>
</feature>
<evidence type="ECO:0000256" key="1">
    <source>
        <dbReference type="SAM" id="MobiDB-lite"/>
    </source>
</evidence>
<evidence type="ECO:0000313" key="3">
    <source>
        <dbReference type="Proteomes" id="UP000318384"/>
    </source>
</evidence>
<proteinExistence type="predicted"/>
<evidence type="ECO:0000313" key="2">
    <source>
        <dbReference type="EMBL" id="QDU11848.1"/>
    </source>
</evidence>
<dbReference type="EMBL" id="CP037422">
    <property type="protein sequence ID" value="QDU11848.1"/>
    <property type="molecule type" value="Genomic_DNA"/>
</dbReference>
<dbReference type="AlphaFoldDB" id="A0A517X2V3"/>
<name>A0A517X2V3_9PLAN</name>
<gene>
    <name evidence="2" type="ORF">V202x_52730</name>
</gene>
<feature type="compositionally biased region" description="Basic and acidic residues" evidence="1">
    <location>
        <begin position="42"/>
        <end position="66"/>
    </location>
</feature>
<protein>
    <submittedName>
        <fullName evidence="2">Uncharacterized protein</fullName>
    </submittedName>
</protein>
<dbReference type="RefSeq" id="WP_145179588.1">
    <property type="nucleotide sequence ID" value="NZ_CP037422.1"/>
</dbReference>
<accession>A0A517X2V3</accession>
<sequence>MNGPNSYLSIPFLLFAIVVLAVGCEESGTPAVTTDMHEDFDHTHKHAHGEGSEHEHEHQDGFEGSHTHPHSHSHRHGEPLFGGKITSIGHSHHKGGETHYHGEVMPVMDGVITFHLLTESSDGKSKSYPVEEKEIVSLINEVNGEPIRASELVFASQNDKSPSSTFVATIPDKFSESQKLLIVIPKITLGGERLNFSFTVDQNNESKENKESQTTDSEPDSTQPEKAK</sequence>
<dbReference type="Proteomes" id="UP000318384">
    <property type="component" value="Chromosome"/>
</dbReference>
<organism evidence="2 3">
    <name type="scientific">Gimesia aquarii</name>
    <dbReference type="NCBI Taxonomy" id="2527964"/>
    <lineage>
        <taxon>Bacteria</taxon>
        <taxon>Pseudomonadati</taxon>
        <taxon>Planctomycetota</taxon>
        <taxon>Planctomycetia</taxon>
        <taxon>Planctomycetales</taxon>
        <taxon>Planctomycetaceae</taxon>
        <taxon>Gimesia</taxon>
    </lineage>
</organism>
<feature type="compositionally biased region" description="Basic and acidic residues" evidence="1">
    <location>
        <begin position="204"/>
        <end position="213"/>
    </location>
</feature>